<comment type="caution">
    <text evidence="2">The sequence shown here is derived from an EMBL/GenBank/DDBJ whole genome shotgun (WGS) entry which is preliminary data.</text>
</comment>
<feature type="compositionally biased region" description="Basic and acidic residues" evidence="1">
    <location>
        <begin position="48"/>
        <end position="59"/>
    </location>
</feature>
<proteinExistence type="predicted"/>
<accession>A0A699H8V7</accession>
<gene>
    <name evidence="2" type="ORF">Tci_343776</name>
</gene>
<feature type="region of interest" description="Disordered" evidence="1">
    <location>
        <begin position="72"/>
        <end position="96"/>
    </location>
</feature>
<name>A0A699H8V7_TANCI</name>
<feature type="region of interest" description="Disordered" evidence="1">
    <location>
        <begin position="31"/>
        <end position="59"/>
    </location>
</feature>
<evidence type="ECO:0000256" key="1">
    <source>
        <dbReference type="SAM" id="MobiDB-lite"/>
    </source>
</evidence>
<dbReference type="AlphaFoldDB" id="A0A699H8V7"/>
<feature type="compositionally biased region" description="Low complexity" evidence="1">
    <location>
        <begin position="31"/>
        <end position="45"/>
    </location>
</feature>
<protein>
    <submittedName>
        <fullName evidence="2">Uncharacterized protein</fullName>
    </submittedName>
</protein>
<evidence type="ECO:0000313" key="2">
    <source>
        <dbReference type="EMBL" id="GEX71801.1"/>
    </source>
</evidence>
<organism evidence="2">
    <name type="scientific">Tanacetum cinerariifolium</name>
    <name type="common">Dalmatian daisy</name>
    <name type="synonym">Chrysanthemum cinerariifolium</name>
    <dbReference type="NCBI Taxonomy" id="118510"/>
    <lineage>
        <taxon>Eukaryota</taxon>
        <taxon>Viridiplantae</taxon>
        <taxon>Streptophyta</taxon>
        <taxon>Embryophyta</taxon>
        <taxon>Tracheophyta</taxon>
        <taxon>Spermatophyta</taxon>
        <taxon>Magnoliopsida</taxon>
        <taxon>eudicotyledons</taxon>
        <taxon>Gunneridae</taxon>
        <taxon>Pentapetalae</taxon>
        <taxon>asterids</taxon>
        <taxon>campanulids</taxon>
        <taxon>Asterales</taxon>
        <taxon>Asteraceae</taxon>
        <taxon>Asteroideae</taxon>
        <taxon>Anthemideae</taxon>
        <taxon>Anthemidinae</taxon>
        <taxon>Tanacetum</taxon>
    </lineage>
</organism>
<sequence>MTRSSTKELHTPLDNSEQVFHSRRKLFATSGLEGLSSSEFSPPSTILEQHKEEQTEKELTDKEITKTMTKTMEHHMSKTRDNCGSGVARPRFKANA</sequence>
<reference evidence="2" key="1">
    <citation type="journal article" date="2019" name="Sci. Rep.">
        <title>Draft genome of Tanacetum cinerariifolium, the natural source of mosquito coil.</title>
        <authorList>
            <person name="Yamashiro T."/>
            <person name="Shiraishi A."/>
            <person name="Satake H."/>
            <person name="Nakayama K."/>
        </authorList>
    </citation>
    <scope>NUCLEOTIDE SEQUENCE</scope>
</reference>
<feature type="compositionally biased region" description="Basic and acidic residues" evidence="1">
    <location>
        <begin position="72"/>
        <end position="81"/>
    </location>
</feature>
<dbReference type="EMBL" id="BKCJ010125562">
    <property type="protein sequence ID" value="GEX71801.1"/>
    <property type="molecule type" value="Genomic_DNA"/>
</dbReference>